<evidence type="ECO:0000313" key="2">
    <source>
        <dbReference type="EMBL" id="CAG7559503.1"/>
    </source>
</evidence>
<protein>
    <recommendedName>
        <fullName evidence="4">CBM-cenC domain-containing protein</fullName>
    </recommendedName>
</protein>
<dbReference type="EMBL" id="CAJSTJ010000129">
    <property type="protein sequence ID" value="CAG7559503.1"/>
    <property type="molecule type" value="Genomic_DNA"/>
</dbReference>
<evidence type="ECO:0000313" key="3">
    <source>
        <dbReference type="Proteomes" id="UP000693738"/>
    </source>
</evidence>
<feature type="signal peptide" evidence="1">
    <location>
        <begin position="1"/>
        <end position="21"/>
    </location>
</feature>
<accession>A0A8J2ILI9</accession>
<reference evidence="2" key="1">
    <citation type="submission" date="2021-05" db="EMBL/GenBank/DDBJ databases">
        <authorList>
            <person name="Khan N."/>
        </authorList>
    </citation>
    <scope>NUCLEOTIDE SEQUENCE</scope>
</reference>
<organism evidence="2 3">
    <name type="scientific">Fusarium equiseti</name>
    <name type="common">Fusarium scirpi</name>
    <dbReference type="NCBI Taxonomy" id="61235"/>
    <lineage>
        <taxon>Eukaryota</taxon>
        <taxon>Fungi</taxon>
        <taxon>Dikarya</taxon>
        <taxon>Ascomycota</taxon>
        <taxon>Pezizomycotina</taxon>
        <taxon>Sordariomycetes</taxon>
        <taxon>Hypocreomycetidae</taxon>
        <taxon>Hypocreales</taxon>
        <taxon>Nectriaceae</taxon>
        <taxon>Fusarium</taxon>
        <taxon>Fusarium incarnatum-equiseti species complex</taxon>
    </lineage>
</organism>
<keyword evidence="1" id="KW-0732">Signal</keyword>
<feature type="chain" id="PRO_5035167779" description="CBM-cenC domain-containing protein" evidence="1">
    <location>
        <begin position="22"/>
        <end position="308"/>
    </location>
</feature>
<dbReference type="Proteomes" id="UP000693738">
    <property type="component" value="Unassembled WGS sequence"/>
</dbReference>
<proteinExistence type="predicted"/>
<gene>
    <name evidence="2" type="ORF">FEQUK3_LOCUS5210</name>
</gene>
<comment type="caution">
    <text evidence="2">The sequence shown here is derived from an EMBL/GenBank/DDBJ whole genome shotgun (WGS) entry which is preliminary data.</text>
</comment>
<evidence type="ECO:0008006" key="4">
    <source>
        <dbReference type="Google" id="ProtNLM"/>
    </source>
</evidence>
<sequence length="308" mass="33103">MRYFLLFETAALLASLDVSHASPCRPASSATISVDVENTSTFSSFSETLFTETSTVSLNTETDTIKATTDALPTHELSTATTEFMTTETTSEAPSATIELATDVSTTDALPTIITVSTETVSSIESTDMASTTTTSPVEAPTFTNLVKNGDFGLAAQQNSFIHSFESNTGRLKPFGYTGSGSDEGNAALLMTDSNSVAVKGFLKQKINIPKGGRVAARLMYYLFSEGKSQVEYNMVMNIRETPVAFAPTDVLDTWMTLEGEVDMDAGEGDLTVTFQCATRGSFNMIVDQIVVNDEASLENLDRVKCVY</sequence>
<name>A0A8J2ILI9_FUSEQ</name>
<dbReference type="AlphaFoldDB" id="A0A8J2ILI9"/>
<evidence type="ECO:0000256" key="1">
    <source>
        <dbReference type="SAM" id="SignalP"/>
    </source>
</evidence>